<dbReference type="Gramene" id="AUR62005697-RA">
    <property type="protein sequence ID" value="AUR62005697-RA:cds"/>
    <property type="gene ID" value="AUR62005697"/>
</dbReference>
<dbReference type="FunFam" id="1.25.40.10:FF:000397">
    <property type="entry name" value="Pentatricopeptide repeat-containing protein At2g40720"/>
    <property type="match status" value="1"/>
</dbReference>
<dbReference type="OMA" id="CGLGMEA"/>
<feature type="repeat" description="PPR" evidence="3">
    <location>
        <begin position="530"/>
        <end position="564"/>
    </location>
</feature>
<evidence type="ECO:0000256" key="3">
    <source>
        <dbReference type="PROSITE-ProRule" id="PRU00708"/>
    </source>
</evidence>
<dbReference type="Pfam" id="PF13041">
    <property type="entry name" value="PPR_2"/>
    <property type="match status" value="2"/>
</dbReference>
<dbReference type="Gene3D" id="1.25.40.10">
    <property type="entry name" value="Tetratricopeptide repeat domain"/>
    <property type="match status" value="5"/>
</dbReference>
<dbReference type="EnsemblPlants" id="AUR62005697-RA">
    <property type="protein sequence ID" value="AUR62005697-RA:cds"/>
    <property type="gene ID" value="AUR62005697"/>
</dbReference>
<reference evidence="5" key="2">
    <citation type="submission" date="2021-03" db="UniProtKB">
        <authorList>
            <consortium name="EnsemblPlants"/>
        </authorList>
    </citation>
    <scope>IDENTIFICATION</scope>
</reference>
<keyword evidence="6" id="KW-1185">Reference proteome</keyword>
<sequence>MIKLLRQTAVRLLWMNKNNPSSSFISKGQGFSAQAALQNGDYYSIDYANPTPSSPFEELNSHFYGSSIQECLFNHDIIKGQALHSQILKKGNCLDLFARNVLLNFYVKSDLLPDACKLFDEMPERNTISLVTLIQGLGKAGRFTDALGFFSVLHRDGHELNPFVFTTVLKLFVSMERPELGWNIHACIYKLGQDCNAFVGTALIDSYSMCGLVDIARDVFDGILYKDMISWSGMVAGYVENACFEEALQLYLEMRMVGFMPNNFTLASGLKACIGLGAVCSAKSIHGCTLKTGFEKDNYVGIALLGLYTKFGDFSEAELVFKDMPKKDVIPWSFMITHCAQTDQSVLAVDIFHQMRKAFVMPNEYTLASLLQACASMASLNMGKQMHCIVMKVGLDSNVFVSNALMDVYAKCERIEDSLVLFEASANKNDVTWNTMIVGYGQLGDGERALILFRGMLEHNVLPTEVTYSSTLRACASLATVDPGMQIHAFTIKTKFDKDSVVGNSLIDMYAKCGNIKPARLIFDTMGKWDEVSWNTIISAYAMHGLGKEALIMFERMQGTDCKPNKLTFVGVLSACSNMGLLDEGQTYFTSMISDYGIEPCIEHYTCMVWLLGGSGNLDKAMELIREVPFEPSIMIWRAVLGACVIHKNVELGKVAAEHVLEMDPQDQTAYVLLSNIFASLKRWGHVAQVRKSMKNKGVKKEPGLSWVEIQGETHYFTVEDEEKERLVWSHSERLALAFALVRTPLGSPVCILKNLRICADCHAAVKLISKVVQREIVVRDINRFHHFEDGICSCGDYEWILEDGKRSLRICGTKFQLFGEGIPHQNWTTFCMQLVHKQVAEALASAAALARSRVMAPCFAE</sequence>
<dbReference type="GO" id="GO:0003723">
    <property type="term" value="F:RNA binding"/>
    <property type="evidence" value="ECO:0007669"/>
    <property type="project" value="InterPro"/>
</dbReference>
<dbReference type="NCBIfam" id="TIGR00756">
    <property type="entry name" value="PPR"/>
    <property type="match status" value="4"/>
</dbReference>
<feature type="repeat" description="PPR" evidence="3">
    <location>
        <begin position="126"/>
        <end position="160"/>
    </location>
</feature>
<dbReference type="InterPro" id="IPR002885">
    <property type="entry name" value="PPR_rpt"/>
</dbReference>
<dbReference type="FunFam" id="1.25.40.10:FF:000090">
    <property type="entry name" value="Pentatricopeptide repeat-containing protein, chloroplastic"/>
    <property type="match status" value="1"/>
</dbReference>
<feature type="domain" description="DYW" evidence="4">
    <location>
        <begin position="717"/>
        <end position="798"/>
    </location>
</feature>
<dbReference type="Pfam" id="PF01535">
    <property type="entry name" value="PPR"/>
    <property type="match status" value="7"/>
</dbReference>
<feature type="repeat" description="PPR" evidence="3">
    <location>
        <begin position="227"/>
        <end position="261"/>
    </location>
</feature>
<dbReference type="PROSITE" id="PS51375">
    <property type="entry name" value="PPR"/>
    <property type="match status" value="5"/>
</dbReference>
<dbReference type="PANTHER" id="PTHR47926">
    <property type="entry name" value="PENTATRICOPEPTIDE REPEAT-CONTAINING PROTEIN"/>
    <property type="match status" value="1"/>
</dbReference>
<dbReference type="InterPro" id="IPR046960">
    <property type="entry name" value="PPR_At4g14850-like_plant"/>
</dbReference>
<dbReference type="InterPro" id="IPR011990">
    <property type="entry name" value="TPR-like_helical_dom_sf"/>
</dbReference>
<feature type="repeat" description="PPR" evidence="3">
    <location>
        <begin position="297"/>
        <end position="331"/>
    </location>
</feature>
<feature type="repeat" description="PPR" evidence="3">
    <location>
        <begin position="429"/>
        <end position="463"/>
    </location>
</feature>
<protein>
    <recommendedName>
        <fullName evidence="4">DYW domain-containing protein</fullName>
    </recommendedName>
</protein>
<dbReference type="InterPro" id="IPR032867">
    <property type="entry name" value="DYW_dom"/>
</dbReference>
<dbReference type="GO" id="GO:0008270">
    <property type="term" value="F:zinc ion binding"/>
    <property type="evidence" value="ECO:0007669"/>
    <property type="project" value="InterPro"/>
</dbReference>
<dbReference type="Proteomes" id="UP000596660">
    <property type="component" value="Unplaced"/>
</dbReference>
<name>A0A803L1F9_CHEQI</name>
<accession>A0A803L1F9</accession>
<dbReference type="Pfam" id="PF20431">
    <property type="entry name" value="E_motif"/>
    <property type="match status" value="1"/>
</dbReference>
<dbReference type="FunFam" id="1.25.40.10:FF:000436">
    <property type="entry name" value="Pentatricopeptide repeat-containing protein At5g39350 family"/>
    <property type="match status" value="1"/>
</dbReference>
<organism evidence="5 6">
    <name type="scientific">Chenopodium quinoa</name>
    <name type="common">Quinoa</name>
    <dbReference type="NCBI Taxonomy" id="63459"/>
    <lineage>
        <taxon>Eukaryota</taxon>
        <taxon>Viridiplantae</taxon>
        <taxon>Streptophyta</taxon>
        <taxon>Embryophyta</taxon>
        <taxon>Tracheophyta</taxon>
        <taxon>Spermatophyta</taxon>
        <taxon>Magnoliopsida</taxon>
        <taxon>eudicotyledons</taxon>
        <taxon>Gunneridae</taxon>
        <taxon>Pentapetalae</taxon>
        <taxon>Caryophyllales</taxon>
        <taxon>Chenopodiaceae</taxon>
        <taxon>Chenopodioideae</taxon>
        <taxon>Atripliceae</taxon>
        <taxon>Chenopodium</taxon>
    </lineage>
</organism>
<evidence type="ECO:0000256" key="2">
    <source>
        <dbReference type="ARBA" id="ARBA00022737"/>
    </source>
</evidence>
<evidence type="ECO:0000313" key="5">
    <source>
        <dbReference type="EnsemblPlants" id="AUR62005697-RA:cds"/>
    </source>
</evidence>
<comment type="similarity">
    <text evidence="1">Belongs to the PPR family. PCMP-H subfamily.</text>
</comment>
<evidence type="ECO:0000259" key="4">
    <source>
        <dbReference type="Pfam" id="PF14432"/>
    </source>
</evidence>
<proteinExistence type="inferred from homology"/>
<dbReference type="Pfam" id="PF14432">
    <property type="entry name" value="DYW_deaminase"/>
    <property type="match status" value="1"/>
</dbReference>
<dbReference type="InterPro" id="IPR046848">
    <property type="entry name" value="E_motif"/>
</dbReference>
<dbReference type="AlphaFoldDB" id="A0A803L1F9"/>
<dbReference type="PANTHER" id="PTHR47926:SF520">
    <property type="entry name" value="DYW DOMAIN-CONTAINING PROTEIN"/>
    <property type="match status" value="1"/>
</dbReference>
<evidence type="ECO:0000313" key="6">
    <source>
        <dbReference type="Proteomes" id="UP000596660"/>
    </source>
</evidence>
<evidence type="ECO:0000256" key="1">
    <source>
        <dbReference type="ARBA" id="ARBA00006643"/>
    </source>
</evidence>
<dbReference type="FunFam" id="1.25.40.10:FF:000201">
    <property type="entry name" value="Pentatricopeptide repeat-containing protein mitochondrial"/>
    <property type="match status" value="1"/>
</dbReference>
<dbReference type="GO" id="GO:0009451">
    <property type="term" value="P:RNA modification"/>
    <property type="evidence" value="ECO:0007669"/>
    <property type="project" value="InterPro"/>
</dbReference>
<dbReference type="FunFam" id="1.25.40.10:FF:000471">
    <property type="entry name" value="Putative pentatricopeptide repeat-containing protein, mitochondrial"/>
    <property type="match status" value="1"/>
</dbReference>
<reference evidence="5" key="1">
    <citation type="journal article" date="2017" name="Nature">
        <title>The genome of Chenopodium quinoa.</title>
        <authorList>
            <person name="Jarvis D.E."/>
            <person name="Ho Y.S."/>
            <person name="Lightfoot D.J."/>
            <person name="Schmoeckel S.M."/>
            <person name="Li B."/>
            <person name="Borm T.J.A."/>
            <person name="Ohyanagi H."/>
            <person name="Mineta K."/>
            <person name="Michell C.T."/>
            <person name="Saber N."/>
            <person name="Kharbatia N.M."/>
            <person name="Rupper R.R."/>
            <person name="Sharp A.R."/>
            <person name="Dally N."/>
            <person name="Boughton B.A."/>
            <person name="Woo Y.H."/>
            <person name="Gao G."/>
            <person name="Schijlen E.G.W.M."/>
            <person name="Guo X."/>
            <person name="Momin A.A."/>
            <person name="Negrao S."/>
            <person name="Al-Babili S."/>
            <person name="Gehring C."/>
            <person name="Roessner U."/>
            <person name="Jung C."/>
            <person name="Murphy K."/>
            <person name="Arold S.T."/>
            <person name="Gojobori T."/>
            <person name="van der Linden C.G."/>
            <person name="van Loo E.N."/>
            <person name="Jellen E.N."/>
            <person name="Maughan P.J."/>
            <person name="Tester M."/>
        </authorList>
    </citation>
    <scope>NUCLEOTIDE SEQUENCE [LARGE SCALE GENOMIC DNA]</scope>
    <source>
        <strain evidence="5">cv. PI 614886</strain>
    </source>
</reference>
<keyword evidence="2" id="KW-0677">Repeat</keyword>